<dbReference type="RefSeq" id="WP_107037077.1">
    <property type="nucleotide sequence ID" value="NZ_CP098825.1"/>
</dbReference>
<dbReference type="InterPro" id="IPR007197">
    <property type="entry name" value="rSAM"/>
</dbReference>
<reference evidence="9" key="1">
    <citation type="submission" date="2018-02" db="EMBL/GenBank/DDBJ databases">
        <authorList>
            <person name="Clavel T."/>
            <person name="Strowig T."/>
        </authorList>
    </citation>
    <scope>NUCLEOTIDE SEQUENCE [LARGE SCALE GENOMIC DNA]</scope>
    <source>
        <strain evidence="9">DSM 100764</strain>
    </source>
</reference>
<keyword evidence="6" id="KW-0411">Iron-sulfur</keyword>
<dbReference type="SUPFAM" id="SSF102114">
    <property type="entry name" value="Radical SAM enzymes"/>
    <property type="match status" value="1"/>
</dbReference>
<sequence length="473" mass="55139">MIVISSEPRIVNLLSGQTDIKDYKFSPYIYKVEADDGSIIVCNTFTRFVCALNQDIAKHIEPDGYPSKFWLDSLSQKHLEEFVKNRILIDASADELKTYLETYTLFDSILNNNTSLDRYNILTSTGCNARCYYCFEDGYYPRVEHMSMETADKVADYILRSHDPSKKIYLRWFGGEPLVNIRAIDRISAILNKNNVDYFSTMSTNGLLCNSGVVEKAKTLWRMSKVRITLDGWGEEHDTRKRFVSTKDGFSIIMRNIDYIVKSGMIMIVRLSVDRNNHDSLMKLTEYFIDKYSGCDNFKMYAHCLHDDVTETSFKEHPEVFSAVNDSCDRLTKRIMEAKMYDYERLQPDGFRMYLCAAQEPTKISITPSGKICKCECLSNDEVSWGTVDGEMLDEKIFNYWHKGFNECREKCKGCFMLPLCTPFSICPLRHLHCKSRFEKMLKFNLIERYRRKLCNEEPMLFIDCIPMNIDFD</sequence>
<dbReference type="PANTHER" id="PTHR43787:SF3">
    <property type="entry name" value="ARYLSULFATASE REGULATORY PROTEIN"/>
    <property type="match status" value="1"/>
</dbReference>
<keyword evidence="5" id="KW-0408">Iron</keyword>
<dbReference type="GO" id="GO:0051539">
    <property type="term" value="F:4 iron, 4 sulfur cluster binding"/>
    <property type="evidence" value="ECO:0007669"/>
    <property type="project" value="UniProtKB-KW"/>
</dbReference>
<name>A0A2V1IN38_9BACT</name>
<dbReference type="EMBL" id="PUBV01000072">
    <property type="protein sequence ID" value="PWB05416.1"/>
    <property type="molecule type" value="Genomic_DNA"/>
</dbReference>
<evidence type="ECO:0000256" key="2">
    <source>
        <dbReference type="ARBA" id="ARBA00022485"/>
    </source>
</evidence>
<dbReference type="GO" id="GO:0003824">
    <property type="term" value="F:catalytic activity"/>
    <property type="evidence" value="ECO:0007669"/>
    <property type="project" value="InterPro"/>
</dbReference>
<keyword evidence="9" id="KW-1185">Reference proteome</keyword>
<dbReference type="Proteomes" id="UP000244925">
    <property type="component" value="Unassembled WGS sequence"/>
</dbReference>
<evidence type="ECO:0000256" key="4">
    <source>
        <dbReference type="ARBA" id="ARBA00022723"/>
    </source>
</evidence>
<dbReference type="GeneID" id="93423652"/>
<gene>
    <name evidence="8" type="ORF">C5O25_12740</name>
</gene>
<dbReference type="SFLD" id="SFLDS00029">
    <property type="entry name" value="Radical_SAM"/>
    <property type="match status" value="1"/>
</dbReference>
<keyword evidence="2" id="KW-0004">4Fe-4S</keyword>
<evidence type="ECO:0000256" key="6">
    <source>
        <dbReference type="ARBA" id="ARBA00023014"/>
    </source>
</evidence>
<protein>
    <submittedName>
        <fullName evidence="8">Radical SAM protein</fullName>
    </submittedName>
</protein>
<accession>A0A2V1IN38</accession>
<dbReference type="InterPro" id="IPR058240">
    <property type="entry name" value="rSAM_sf"/>
</dbReference>
<keyword evidence="4" id="KW-0479">Metal-binding</keyword>
<evidence type="ECO:0000313" key="9">
    <source>
        <dbReference type="Proteomes" id="UP000244925"/>
    </source>
</evidence>
<dbReference type="PANTHER" id="PTHR43787">
    <property type="entry name" value="FEMO COFACTOR BIOSYNTHESIS PROTEIN NIFB-RELATED"/>
    <property type="match status" value="1"/>
</dbReference>
<evidence type="ECO:0000256" key="3">
    <source>
        <dbReference type="ARBA" id="ARBA00022691"/>
    </source>
</evidence>
<evidence type="ECO:0000256" key="1">
    <source>
        <dbReference type="ARBA" id="ARBA00001966"/>
    </source>
</evidence>
<dbReference type="AlphaFoldDB" id="A0A2V1IN38"/>
<dbReference type="UniPathway" id="UPA00782"/>
<keyword evidence="3" id="KW-0949">S-adenosyl-L-methionine</keyword>
<evidence type="ECO:0000256" key="5">
    <source>
        <dbReference type="ARBA" id="ARBA00023004"/>
    </source>
</evidence>
<dbReference type="CDD" id="cd01335">
    <property type="entry name" value="Radical_SAM"/>
    <property type="match status" value="1"/>
</dbReference>
<evidence type="ECO:0000313" key="8">
    <source>
        <dbReference type="EMBL" id="PWB05416.1"/>
    </source>
</evidence>
<evidence type="ECO:0000259" key="7">
    <source>
        <dbReference type="Pfam" id="PF04055"/>
    </source>
</evidence>
<proteinExistence type="predicted"/>
<comment type="caution">
    <text evidence="8">The sequence shown here is derived from an EMBL/GenBank/DDBJ whole genome shotgun (WGS) entry which is preliminary data.</text>
</comment>
<dbReference type="Gene3D" id="3.20.20.70">
    <property type="entry name" value="Aldolase class I"/>
    <property type="match status" value="1"/>
</dbReference>
<dbReference type="InterPro" id="IPR013785">
    <property type="entry name" value="Aldolase_TIM"/>
</dbReference>
<dbReference type="GO" id="GO:0046872">
    <property type="term" value="F:metal ion binding"/>
    <property type="evidence" value="ECO:0007669"/>
    <property type="project" value="UniProtKB-KW"/>
</dbReference>
<dbReference type="SFLD" id="SFLDG01067">
    <property type="entry name" value="SPASM/twitch_domain_containing"/>
    <property type="match status" value="1"/>
</dbReference>
<organism evidence="8 9">
    <name type="scientific">Paramuribaculum intestinale</name>
    <dbReference type="NCBI Taxonomy" id="2094151"/>
    <lineage>
        <taxon>Bacteria</taxon>
        <taxon>Pseudomonadati</taxon>
        <taxon>Bacteroidota</taxon>
        <taxon>Bacteroidia</taxon>
        <taxon>Bacteroidales</taxon>
        <taxon>Muribaculaceae</taxon>
        <taxon>Paramuribaculum</taxon>
    </lineage>
</organism>
<dbReference type="Pfam" id="PF04055">
    <property type="entry name" value="Radical_SAM"/>
    <property type="match status" value="1"/>
</dbReference>
<comment type="cofactor">
    <cofactor evidence="1">
        <name>[4Fe-4S] cluster</name>
        <dbReference type="ChEBI" id="CHEBI:49883"/>
    </cofactor>
</comment>
<feature type="domain" description="Radical SAM core" evidence="7">
    <location>
        <begin position="122"/>
        <end position="267"/>
    </location>
</feature>